<gene>
    <name evidence="1" type="ORF">D3242_29145</name>
</gene>
<name>A0A6M7TQU5_9HYPH</name>
<evidence type="ECO:0000313" key="1">
    <source>
        <dbReference type="EMBL" id="RJT29345.1"/>
    </source>
</evidence>
<protein>
    <submittedName>
        <fullName evidence="1">Uncharacterized protein</fullName>
    </submittedName>
</protein>
<reference evidence="1 2" key="1">
    <citation type="submission" date="2018-09" db="EMBL/GenBank/DDBJ databases">
        <title>Mesorhizobium carmichaelinearum sp. nov. isolated from Carmichaelinea spp. root nodules in New Zealand.</title>
        <authorList>
            <person name="De Meyer S.E."/>
        </authorList>
    </citation>
    <scope>NUCLEOTIDE SEQUENCE [LARGE SCALE GENOMIC DNA]</scope>
    <source>
        <strain evidence="1 2">LMG 28313</strain>
    </source>
</reference>
<comment type="caution">
    <text evidence="1">The sequence shown here is derived from an EMBL/GenBank/DDBJ whole genome shotgun (WGS) entry which is preliminary data.</text>
</comment>
<dbReference type="RefSeq" id="WP_019863752.1">
    <property type="nucleotide sequence ID" value="NZ_CP033508.1"/>
</dbReference>
<dbReference type="EMBL" id="QZXA01000015">
    <property type="protein sequence ID" value="RJT29345.1"/>
    <property type="molecule type" value="Genomic_DNA"/>
</dbReference>
<dbReference type="AlphaFoldDB" id="A0A6M7TQU5"/>
<evidence type="ECO:0000313" key="2">
    <source>
        <dbReference type="Proteomes" id="UP000275530"/>
    </source>
</evidence>
<accession>A0A6M7TQU5</accession>
<keyword evidence="2" id="KW-1185">Reference proteome</keyword>
<sequence length="184" mass="19111">MGKLGRRAARPSGCRSVSFEELLGGQSVTIFANGADAVELWDELPISRLIATEGIDITFAATFAKDTQFVLHGVNTAPPTGATGMKARMGVGVGCAASTGFVTVYQLTGENTYTATAVNAADFSGVSKQYRLVIDPGSSSLKVYNGPLLGTVALTTPYLGGFMGLRSNVSGSSPIISDLRSIEH</sequence>
<proteinExistence type="predicted"/>
<organism evidence="1 2">
    <name type="scientific">Mesorhizobium jarvisii</name>
    <dbReference type="NCBI Taxonomy" id="1777867"/>
    <lineage>
        <taxon>Bacteria</taxon>
        <taxon>Pseudomonadati</taxon>
        <taxon>Pseudomonadota</taxon>
        <taxon>Alphaproteobacteria</taxon>
        <taxon>Hyphomicrobiales</taxon>
        <taxon>Phyllobacteriaceae</taxon>
        <taxon>Mesorhizobium</taxon>
    </lineage>
</organism>
<dbReference type="Proteomes" id="UP000275530">
    <property type="component" value="Unassembled WGS sequence"/>
</dbReference>